<comment type="caution">
    <text evidence="3">The sequence shown here is derived from an EMBL/GenBank/DDBJ whole genome shotgun (WGS) entry which is preliminary data.</text>
</comment>
<dbReference type="InterPro" id="IPR026444">
    <property type="entry name" value="Secre_tail"/>
</dbReference>
<evidence type="ECO:0000313" key="4">
    <source>
        <dbReference type="Proteomes" id="UP001500433"/>
    </source>
</evidence>
<reference evidence="4" key="1">
    <citation type="journal article" date="2019" name="Int. J. Syst. Evol. Microbiol.">
        <title>The Global Catalogue of Microorganisms (GCM) 10K type strain sequencing project: providing services to taxonomists for standard genome sequencing and annotation.</title>
        <authorList>
            <consortium name="The Broad Institute Genomics Platform"/>
            <consortium name="The Broad Institute Genome Sequencing Center for Infectious Disease"/>
            <person name="Wu L."/>
            <person name="Ma J."/>
        </authorList>
    </citation>
    <scope>NUCLEOTIDE SEQUENCE [LARGE SCALE GENOMIC DNA]</scope>
    <source>
        <strain evidence="4">JCM 18274</strain>
    </source>
</reference>
<keyword evidence="1 2" id="KW-0732">Signal</keyword>
<accession>A0ABP9EUY3</accession>
<sequence length="405" mass="43714">MKTKTTFRNALITAAIALLLLFSFNAKAQTYVYDDVTDSGIFFDGNGSEVSNPVSDAINSSTTCANSGNAGSWQKMQFFPTYTPVAGDLLFISVYNPNGAGPGQVQFEYTSNPGAWQWGGNLEYGSDSLTGWVEYTIDLTSHAGNEINKVIVMPAGASASAAYVDNIYFGTVSVIPVPESPIVYNDAVASGIFFDGNGSEVSNPVSDAVNSSATCANNGDAGSWQKLQFFPTYTPVAGDKLYFSVYNPNGAGPGQIQFEYTSNPGAWQWGDNVTYESGSLTGWVEYSIDLTSHVGNQINKVILMPAGGSSSVAYVDNIYFSESSTLSTNSVEIFSETVFFDKTGRVNFTKDQINTSLRVFDLMGRLILNERINGKISEKSISKSGVYILQIENENTASIKKLFFQ</sequence>
<dbReference type="Proteomes" id="UP001500433">
    <property type="component" value="Unassembled WGS sequence"/>
</dbReference>
<gene>
    <name evidence="3" type="ORF">GCM10023311_09890</name>
</gene>
<protein>
    <recommendedName>
        <fullName evidence="5">T9SS type A sorting domain-containing protein</fullName>
    </recommendedName>
</protein>
<dbReference type="Gene3D" id="2.60.120.260">
    <property type="entry name" value="Galactose-binding domain-like"/>
    <property type="match status" value="2"/>
</dbReference>
<evidence type="ECO:0000313" key="3">
    <source>
        <dbReference type="EMBL" id="GAA4888042.1"/>
    </source>
</evidence>
<evidence type="ECO:0008006" key="5">
    <source>
        <dbReference type="Google" id="ProtNLM"/>
    </source>
</evidence>
<proteinExistence type="predicted"/>
<keyword evidence="4" id="KW-1185">Reference proteome</keyword>
<dbReference type="RefSeq" id="WP_345272925.1">
    <property type="nucleotide sequence ID" value="NZ_BAABJH010000001.1"/>
</dbReference>
<name>A0ABP9EUY3_9FLAO</name>
<feature type="chain" id="PRO_5046139861" description="T9SS type A sorting domain-containing protein" evidence="2">
    <location>
        <begin position="29"/>
        <end position="405"/>
    </location>
</feature>
<feature type="signal peptide" evidence="2">
    <location>
        <begin position="1"/>
        <end position="28"/>
    </location>
</feature>
<dbReference type="NCBIfam" id="TIGR04183">
    <property type="entry name" value="Por_Secre_tail"/>
    <property type="match status" value="1"/>
</dbReference>
<evidence type="ECO:0000256" key="1">
    <source>
        <dbReference type="ARBA" id="ARBA00022729"/>
    </source>
</evidence>
<dbReference type="EMBL" id="BAABJH010000001">
    <property type="protein sequence ID" value="GAA4888042.1"/>
    <property type="molecule type" value="Genomic_DNA"/>
</dbReference>
<evidence type="ECO:0000256" key="2">
    <source>
        <dbReference type="SAM" id="SignalP"/>
    </source>
</evidence>
<organism evidence="3 4">
    <name type="scientific">Flaviramulus aquimarinus</name>
    <dbReference type="NCBI Taxonomy" id="1170456"/>
    <lineage>
        <taxon>Bacteria</taxon>
        <taxon>Pseudomonadati</taxon>
        <taxon>Bacteroidota</taxon>
        <taxon>Flavobacteriia</taxon>
        <taxon>Flavobacteriales</taxon>
        <taxon>Flavobacteriaceae</taxon>
        <taxon>Flaviramulus</taxon>
    </lineage>
</organism>